<dbReference type="AlphaFoldDB" id="A0A0N0P770"/>
<comment type="cofactor">
    <cofactor evidence="12">
        <name>Fe cation</name>
        <dbReference type="ChEBI" id="CHEBI:24875"/>
    </cofactor>
    <text evidence="12">Binds 2 iron ions per subunit.</text>
</comment>
<keyword evidence="7 12" id="KW-0249">Electron transport</keyword>
<reference evidence="15 16" key="1">
    <citation type="journal article" date="2015" name="PLoS Pathog.">
        <title>Leptomonas seymouri: Adaptations to the Dixenous Life Cycle Analyzed by Genome Sequencing, Transcriptome Profiling and Co-infection with Leishmania donovani.</title>
        <authorList>
            <person name="Kraeva N."/>
            <person name="Butenko A."/>
            <person name="Hlavacova J."/>
            <person name="Kostygov A."/>
            <person name="Myskova J."/>
            <person name="Grybchuk D."/>
            <person name="Lestinova T."/>
            <person name="Votypka J."/>
            <person name="Volf P."/>
            <person name="Opperdoes F."/>
            <person name="Flegontov P."/>
            <person name="Lukes J."/>
            <person name="Yurchenko V."/>
        </authorList>
    </citation>
    <scope>NUCLEOTIDE SEQUENCE [LARGE SCALE GENOMIC DNA]</scope>
    <source>
        <strain evidence="15 16">ATCC 30220</strain>
    </source>
</reference>
<dbReference type="OMA" id="LAQSECH"/>
<dbReference type="Proteomes" id="UP000038009">
    <property type="component" value="Unassembled WGS sequence"/>
</dbReference>
<evidence type="ECO:0000256" key="7">
    <source>
        <dbReference type="ARBA" id="ARBA00022982"/>
    </source>
</evidence>
<keyword evidence="8 14" id="KW-1133">Transmembrane helix</keyword>
<keyword evidence="5 12" id="KW-0812">Transmembrane</keyword>
<feature type="compositionally biased region" description="Low complexity" evidence="13">
    <location>
        <begin position="336"/>
        <end position="355"/>
    </location>
</feature>
<evidence type="ECO:0000256" key="10">
    <source>
        <dbReference type="ARBA" id="ARBA00023004"/>
    </source>
</evidence>
<comment type="caution">
    <text evidence="15">The sequence shown here is derived from an EMBL/GenBank/DDBJ whole genome shotgun (WGS) entry which is preliminary data.</text>
</comment>
<keyword evidence="10 12" id="KW-0408">Iron</keyword>
<evidence type="ECO:0000256" key="2">
    <source>
        <dbReference type="ARBA" id="ARBA00008388"/>
    </source>
</evidence>
<evidence type="ECO:0000256" key="3">
    <source>
        <dbReference type="ARBA" id="ARBA00022448"/>
    </source>
</evidence>
<dbReference type="GO" id="GO:0016020">
    <property type="term" value="C:membrane"/>
    <property type="evidence" value="ECO:0007669"/>
    <property type="project" value="UniProtKB-SubCell"/>
</dbReference>
<keyword evidence="11 12" id="KW-0472">Membrane</keyword>
<evidence type="ECO:0000256" key="6">
    <source>
        <dbReference type="ARBA" id="ARBA00022723"/>
    </source>
</evidence>
<dbReference type="GO" id="GO:0005739">
    <property type="term" value="C:mitochondrion"/>
    <property type="evidence" value="ECO:0007669"/>
    <property type="project" value="TreeGrafter"/>
</dbReference>
<accession>A0A0N0P770</accession>
<feature type="transmembrane region" description="Helical" evidence="14">
    <location>
        <begin position="63"/>
        <end position="83"/>
    </location>
</feature>
<dbReference type="PANTHER" id="PTHR31803">
    <property type="entry name" value="ALTERNATIVE OXIDASE"/>
    <property type="match status" value="1"/>
</dbReference>
<evidence type="ECO:0000256" key="1">
    <source>
        <dbReference type="ARBA" id="ARBA00004370"/>
    </source>
</evidence>
<dbReference type="EMBL" id="LJSK01000050">
    <property type="protein sequence ID" value="KPI88449.1"/>
    <property type="molecule type" value="Genomic_DNA"/>
</dbReference>
<dbReference type="GO" id="GO:0009916">
    <property type="term" value="F:alternative oxidase activity"/>
    <property type="evidence" value="ECO:0007669"/>
    <property type="project" value="UniProtKB-UniRule"/>
</dbReference>
<evidence type="ECO:0000256" key="4">
    <source>
        <dbReference type="ARBA" id="ARBA00022660"/>
    </source>
</evidence>
<dbReference type="EC" id="1.-.-.-" evidence="12"/>
<dbReference type="Gene3D" id="1.20.1260.140">
    <property type="entry name" value="Alternative oxidase"/>
    <property type="match status" value="1"/>
</dbReference>
<proteinExistence type="inferred from homology"/>
<sequence length="422" mass="45904">MGHSTRFAAMSSPLARVDITKLEREPLTHVTPGRVNDHICIGMVKMLRWIADRAFRERYIHRATMLVSVASAAPAAGSVAAYLRMFFKNRLTSADGGSSVSTRTSTSAEVDSPFLPADRGAQASSSSSPSSFFGQASDRRLHRSTPNSPVSGAPLRHSYVDELRGLLAQSECHAVHYQILDSMAEVTVLERALVLMLQSFHFTFYLALFLFYPRMGFRLMAYTAEESSVVWTQMVNDVDLGKIAELRVPKLALHYWGLEGVFTAQGAPVPMVVAPQAQDVVLFKGGEKSAAEVVDSNGSDDSKSATSASVKLADAANLDKPFPSKAADGEAPETVSKSGSSAFAAADSAATASRSMGGEAEKEEPFVRNPTFDDPSERILTLRDVVLLIRSDEMVYRDLNHEMANELDAQPGFLRRIADKYV</sequence>
<dbReference type="OrthoDB" id="16906at2759"/>
<dbReference type="InterPro" id="IPR002680">
    <property type="entry name" value="AOX"/>
</dbReference>
<comment type="similarity">
    <text evidence="2 12">Belongs to the alternative oxidase family.</text>
</comment>
<dbReference type="InterPro" id="IPR038659">
    <property type="entry name" value="AOX_sf"/>
</dbReference>
<keyword evidence="16" id="KW-1185">Reference proteome</keyword>
<dbReference type="GO" id="GO:0046872">
    <property type="term" value="F:metal ion binding"/>
    <property type="evidence" value="ECO:0007669"/>
    <property type="project" value="UniProtKB-UniRule"/>
</dbReference>
<feature type="transmembrane region" description="Helical" evidence="14">
    <location>
        <begin position="192"/>
        <end position="212"/>
    </location>
</feature>
<dbReference type="Pfam" id="PF01786">
    <property type="entry name" value="AOX"/>
    <property type="match status" value="1"/>
</dbReference>
<evidence type="ECO:0000256" key="14">
    <source>
        <dbReference type="SAM" id="Phobius"/>
    </source>
</evidence>
<dbReference type="VEuPathDB" id="TriTrypDB:Lsey_0050_0200"/>
<feature type="compositionally biased region" description="Low complexity" evidence="13">
    <location>
        <begin position="98"/>
        <end position="107"/>
    </location>
</feature>
<feature type="region of interest" description="Disordered" evidence="13">
    <location>
        <begin position="93"/>
        <end position="153"/>
    </location>
</feature>
<dbReference type="PANTHER" id="PTHR31803:SF33">
    <property type="entry name" value="ALTERNATIVE OXIDASE"/>
    <property type="match status" value="1"/>
</dbReference>
<keyword evidence="6 12" id="KW-0479">Metal-binding</keyword>
<gene>
    <name evidence="15" type="ORF">ABL78_2462</name>
</gene>
<keyword evidence="9 12" id="KW-0560">Oxidoreductase</keyword>
<protein>
    <recommendedName>
        <fullName evidence="12">Alternative oxidase</fullName>
        <ecNumber evidence="12">1.-.-.-</ecNumber>
    </recommendedName>
</protein>
<organism evidence="15 16">
    <name type="scientific">Leptomonas seymouri</name>
    <dbReference type="NCBI Taxonomy" id="5684"/>
    <lineage>
        <taxon>Eukaryota</taxon>
        <taxon>Discoba</taxon>
        <taxon>Euglenozoa</taxon>
        <taxon>Kinetoplastea</taxon>
        <taxon>Metakinetoplastina</taxon>
        <taxon>Trypanosomatida</taxon>
        <taxon>Trypanosomatidae</taxon>
        <taxon>Leishmaniinae</taxon>
        <taxon>Leptomonas</taxon>
    </lineage>
</organism>
<evidence type="ECO:0000313" key="16">
    <source>
        <dbReference type="Proteomes" id="UP000038009"/>
    </source>
</evidence>
<evidence type="ECO:0000256" key="12">
    <source>
        <dbReference type="RuleBase" id="RU003779"/>
    </source>
</evidence>
<evidence type="ECO:0000313" key="15">
    <source>
        <dbReference type="EMBL" id="KPI88449.1"/>
    </source>
</evidence>
<keyword evidence="4 12" id="KW-0679">Respiratory chain</keyword>
<evidence type="ECO:0000256" key="9">
    <source>
        <dbReference type="ARBA" id="ARBA00023002"/>
    </source>
</evidence>
<feature type="region of interest" description="Disordered" evidence="13">
    <location>
        <begin position="321"/>
        <end position="374"/>
    </location>
</feature>
<name>A0A0N0P770_LEPSE</name>
<comment type="subcellular location">
    <subcellularLocation>
        <location evidence="1">Membrane</location>
    </subcellularLocation>
</comment>
<keyword evidence="3" id="KW-0813">Transport</keyword>
<evidence type="ECO:0000256" key="5">
    <source>
        <dbReference type="ARBA" id="ARBA00022692"/>
    </source>
</evidence>
<feature type="compositionally biased region" description="Low complexity" evidence="13">
    <location>
        <begin position="120"/>
        <end position="136"/>
    </location>
</feature>
<evidence type="ECO:0000256" key="8">
    <source>
        <dbReference type="ARBA" id="ARBA00022989"/>
    </source>
</evidence>
<evidence type="ECO:0000256" key="11">
    <source>
        <dbReference type="ARBA" id="ARBA00023136"/>
    </source>
</evidence>
<dbReference type="GO" id="GO:0010230">
    <property type="term" value="P:alternative respiration"/>
    <property type="evidence" value="ECO:0007669"/>
    <property type="project" value="TreeGrafter"/>
</dbReference>
<dbReference type="GO" id="GO:0098803">
    <property type="term" value="C:respiratory chain complex"/>
    <property type="evidence" value="ECO:0007669"/>
    <property type="project" value="UniProtKB-UniRule"/>
</dbReference>
<evidence type="ECO:0000256" key="13">
    <source>
        <dbReference type="SAM" id="MobiDB-lite"/>
    </source>
</evidence>